<dbReference type="Proteomes" id="UP000635565">
    <property type="component" value="Unassembled WGS sequence"/>
</dbReference>
<sequence>MPLGIHRKSGQRYHFIERQPTGLATLTQTDEQRATWLASITRMDVPQPVKLQPTLPAQPNTTSFSLPKPRATNGPSPIRQWNAEQDHYQVIGRYVDLNANGVGKCPLVTIMLVAKIARRRSKSMQHAQKTSAQPMLMNVTQVAQALGG</sequence>
<reference evidence="2 3" key="1">
    <citation type="journal article" date="2021" name="Int. J. Syst. Evol. Microbiol.">
        <title>Reticulibacter mediterranei gen. nov., sp. nov., within the new family Reticulibacteraceae fam. nov., and Ktedonospora formicarum gen. nov., sp. nov., Ktedonobacter robiniae sp. nov., Dictyobacter formicarum sp. nov. and Dictyobacter arantiisoli sp. nov., belonging to the class Ktedonobacteria.</title>
        <authorList>
            <person name="Yabe S."/>
            <person name="Zheng Y."/>
            <person name="Wang C.M."/>
            <person name="Sakai Y."/>
            <person name="Abe K."/>
            <person name="Yokota A."/>
            <person name="Donadio S."/>
            <person name="Cavaletti L."/>
            <person name="Monciardini P."/>
        </authorList>
    </citation>
    <scope>NUCLEOTIDE SEQUENCE [LARGE SCALE GENOMIC DNA]</scope>
    <source>
        <strain evidence="2 3">SOSP1-9</strain>
    </source>
</reference>
<protein>
    <recommendedName>
        <fullName evidence="4">PH domain-containing protein</fullName>
    </recommendedName>
</protein>
<organism evidence="2 3">
    <name type="scientific">Dictyobacter formicarum</name>
    <dbReference type="NCBI Taxonomy" id="2778368"/>
    <lineage>
        <taxon>Bacteria</taxon>
        <taxon>Bacillati</taxon>
        <taxon>Chloroflexota</taxon>
        <taxon>Ktedonobacteria</taxon>
        <taxon>Ktedonobacterales</taxon>
        <taxon>Dictyobacteraceae</taxon>
        <taxon>Dictyobacter</taxon>
    </lineage>
</organism>
<evidence type="ECO:0008006" key="4">
    <source>
        <dbReference type="Google" id="ProtNLM"/>
    </source>
</evidence>
<comment type="caution">
    <text evidence="2">The sequence shown here is derived from an EMBL/GenBank/DDBJ whole genome shotgun (WGS) entry which is preliminary data.</text>
</comment>
<feature type="region of interest" description="Disordered" evidence="1">
    <location>
        <begin position="52"/>
        <end position="78"/>
    </location>
</feature>
<gene>
    <name evidence="2" type="ORF">KSZ_36020</name>
</gene>
<feature type="compositionally biased region" description="Polar residues" evidence="1">
    <location>
        <begin position="55"/>
        <end position="65"/>
    </location>
</feature>
<evidence type="ECO:0000313" key="2">
    <source>
        <dbReference type="EMBL" id="GHO85596.1"/>
    </source>
</evidence>
<keyword evidence="3" id="KW-1185">Reference proteome</keyword>
<name>A0ABQ3VIU3_9CHLR</name>
<dbReference type="RefSeq" id="WP_201363236.1">
    <property type="nucleotide sequence ID" value="NZ_BNJJ01000009.1"/>
</dbReference>
<evidence type="ECO:0000256" key="1">
    <source>
        <dbReference type="SAM" id="MobiDB-lite"/>
    </source>
</evidence>
<dbReference type="EMBL" id="BNJJ01000009">
    <property type="protein sequence ID" value="GHO85596.1"/>
    <property type="molecule type" value="Genomic_DNA"/>
</dbReference>
<accession>A0ABQ3VIU3</accession>
<proteinExistence type="predicted"/>
<evidence type="ECO:0000313" key="3">
    <source>
        <dbReference type="Proteomes" id="UP000635565"/>
    </source>
</evidence>